<evidence type="ECO:0000256" key="1">
    <source>
        <dbReference type="SAM" id="SignalP"/>
    </source>
</evidence>
<evidence type="ECO:0000313" key="2">
    <source>
        <dbReference type="EMBL" id="KXH68494.1"/>
    </source>
</evidence>
<keyword evidence="1" id="KW-0732">Signal</keyword>
<organism evidence="2 3">
    <name type="scientific">Colletotrichum salicis</name>
    <dbReference type="NCBI Taxonomy" id="1209931"/>
    <lineage>
        <taxon>Eukaryota</taxon>
        <taxon>Fungi</taxon>
        <taxon>Dikarya</taxon>
        <taxon>Ascomycota</taxon>
        <taxon>Pezizomycotina</taxon>
        <taxon>Sordariomycetes</taxon>
        <taxon>Hypocreomycetidae</taxon>
        <taxon>Glomerellales</taxon>
        <taxon>Glomerellaceae</taxon>
        <taxon>Colletotrichum</taxon>
        <taxon>Colletotrichum acutatum species complex</taxon>
    </lineage>
</organism>
<name>A0A135V6X7_9PEZI</name>
<reference evidence="2 3" key="1">
    <citation type="submission" date="2014-02" db="EMBL/GenBank/DDBJ databases">
        <title>The genome sequence of Colletotrichum salicis CBS 607.94.</title>
        <authorList>
            <person name="Baroncelli R."/>
            <person name="Thon M.R."/>
        </authorList>
    </citation>
    <scope>NUCLEOTIDE SEQUENCE [LARGE SCALE GENOMIC DNA]</scope>
    <source>
        <strain evidence="2 3">CBS 607.94</strain>
    </source>
</reference>
<keyword evidence="3" id="KW-1185">Reference proteome</keyword>
<dbReference type="EMBL" id="JFFI01000294">
    <property type="protein sequence ID" value="KXH68494.1"/>
    <property type="molecule type" value="Genomic_DNA"/>
</dbReference>
<protein>
    <submittedName>
        <fullName evidence="2">Uncharacterized protein</fullName>
    </submittedName>
</protein>
<feature type="signal peptide" evidence="1">
    <location>
        <begin position="1"/>
        <end position="18"/>
    </location>
</feature>
<dbReference type="AlphaFoldDB" id="A0A135V6X7"/>
<proteinExistence type="predicted"/>
<evidence type="ECO:0000313" key="3">
    <source>
        <dbReference type="Proteomes" id="UP000070121"/>
    </source>
</evidence>
<sequence>MYFDNLLVSAALLGLASAEYTTKYLTGSSNNTIQVLVEGDGPSLLVWPSFARDSLDDFYEFSTALADAG</sequence>
<gene>
    <name evidence="2" type="ORF">CSAL01_02751</name>
</gene>
<dbReference type="Proteomes" id="UP000070121">
    <property type="component" value="Unassembled WGS sequence"/>
</dbReference>
<feature type="chain" id="PRO_5007805919" evidence="1">
    <location>
        <begin position="19"/>
        <end position="69"/>
    </location>
</feature>
<accession>A0A135V6X7</accession>
<comment type="caution">
    <text evidence="2">The sequence shown here is derived from an EMBL/GenBank/DDBJ whole genome shotgun (WGS) entry which is preliminary data.</text>
</comment>